<name>A0A2I7KG15_9RHOB</name>
<gene>
    <name evidence="1" type="ORF">PhaeoP88_04221</name>
</gene>
<dbReference type="Proteomes" id="UP000236447">
    <property type="component" value="Plasmid pP88_c"/>
</dbReference>
<reference evidence="1 2" key="2">
    <citation type="journal article" date="2017" name="Genome Biol. Evol.">
        <title>Trajectories and Drivers of Genome Evolution in Surface-Associated Marine Phaeobacter.</title>
        <authorList>
            <person name="Freese H.M."/>
            <person name="Sikorski J."/>
            <person name="Bunk B."/>
            <person name="Scheuner C."/>
            <person name="Meier-Kolthoff J.P."/>
            <person name="Sproer C."/>
            <person name="Gram L."/>
            <person name="Overmann J."/>
        </authorList>
    </citation>
    <scope>NUCLEOTIDE SEQUENCE [LARGE SCALE GENOMIC DNA]</scope>
    <source>
        <strain evidence="1 2">P88</strain>
        <plasmid evidence="2">pp88_c</plasmid>
    </source>
</reference>
<accession>A0A2I7KG15</accession>
<evidence type="ECO:0000313" key="1">
    <source>
        <dbReference type="EMBL" id="AUR01533.1"/>
    </source>
</evidence>
<dbReference type="EMBL" id="CP010728">
    <property type="protein sequence ID" value="AUR01533.1"/>
    <property type="molecule type" value="Genomic_DNA"/>
</dbReference>
<sequence>MIADPTVFFGAALTEGRKLCLLPMSRMHAEEPVWLARELLFYPANTLSSASLRVVWEPKRELEDFFARNHAVHPEFATAEGAELHWIKSAATEVTVEDLLTGGLLAFPIDIDWDSFLAPDSHEAHLNLISYAAAQAEKHMNQIRFDNCRINTPEILPERAGLLENKQFSAALFYTQQDNESYIIAGDLVRQRFVTGLGLEICGAVVRTFPSGEVWNITSHALQMHTDALEAPNDTAKFINLINLLDYLAAPSDYLPMAKAKGKIARHVAKTRPEYDAIIEDFKFLTSAKNEDNQNFGLRHNIIHIGKRLEDLLNASERKEVLARMDGYARKVIEDLFKLSGQTWSDVETMRSSKGNTLGL</sequence>
<dbReference type="RefSeq" id="WP_123619009.1">
    <property type="nucleotide sequence ID" value="NZ_CP010728.1"/>
</dbReference>
<keyword evidence="1" id="KW-0614">Plasmid</keyword>
<organism evidence="1 2">
    <name type="scientific">Phaeobacter inhibens</name>
    <dbReference type="NCBI Taxonomy" id="221822"/>
    <lineage>
        <taxon>Bacteria</taxon>
        <taxon>Pseudomonadati</taxon>
        <taxon>Pseudomonadota</taxon>
        <taxon>Alphaproteobacteria</taxon>
        <taxon>Rhodobacterales</taxon>
        <taxon>Roseobacteraceae</taxon>
        <taxon>Phaeobacter</taxon>
    </lineage>
</organism>
<reference evidence="1 2" key="1">
    <citation type="journal article" date="2017" name="Front. Microbiol.">
        <title>Phaeobacter piscinae sp. nov., a species of the Roseobacter group and potential aquaculture probiont.</title>
        <authorList>
            <person name="Sonnenschein E.C."/>
            <person name="Phippen C.B.W."/>
            <person name="Nielsen K.F."/>
            <person name="Mateiu R.V."/>
            <person name="Melchiorsen J."/>
            <person name="Gram L."/>
            <person name="Overmann J."/>
            <person name="Freese H.M."/>
        </authorList>
    </citation>
    <scope>NUCLEOTIDE SEQUENCE [LARGE SCALE GENOMIC DNA]</scope>
    <source>
        <strain evidence="1 2">P88</strain>
        <plasmid evidence="2">pp88_c</plasmid>
    </source>
</reference>
<geneLocation type="plasmid" evidence="2">
    <name>pp88_c</name>
</geneLocation>
<protein>
    <submittedName>
        <fullName evidence="1">Uncharacterized protein</fullName>
    </submittedName>
</protein>
<evidence type="ECO:0000313" key="2">
    <source>
        <dbReference type="Proteomes" id="UP000236447"/>
    </source>
</evidence>
<proteinExistence type="predicted"/>
<dbReference type="AlphaFoldDB" id="A0A2I7KG15"/>